<protein>
    <recommendedName>
        <fullName evidence="5">DUF3592 domain-containing protein</fullName>
    </recommendedName>
</protein>
<keyword evidence="2" id="KW-1133">Transmembrane helix</keyword>
<organism evidence="3 4">
    <name type="scientific">Streptomyces aquilus</name>
    <dbReference type="NCBI Taxonomy" id="2548456"/>
    <lineage>
        <taxon>Bacteria</taxon>
        <taxon>Bacillati</taxon>
        <taxon>Actinomycetota</taxon>
        <taxon>Actinomycetes</taxon>
        <taxon>Kitasatosporales</taxon>
        <taxon>Streptomycetaceae</taxon>
        <taxon>Streptomyces</taxon>
    </lineage>
</organism>
<feature type="region of interest" description="Disordered" evidence="1">
    <location>
        <begin position="119"/>
        <end position="147"/>
    </location>
</feature>
<keyword evidence="4" id="KW-1185">Reference proteome</keyword>
<evidence type="ECO:0000256" key="1">
    <source>
        <dbReference type="SAM" id="MobiDB-lite"/>
    </source>
</evidence>
<evidence type="ECO:0008006" key="5">
    <source>
        <dbReference type="Google" id="ProtNLM"/>
    </source>
</evidence>
<accession>A0A3Q9BZY6</accession>
<reference evidence="3 4" key="1">
    <citation type="submission" date="2018-12" db="EMBL/GenBank/DDBJ databases">
        <authorList>
            <person name="Li K."/>
        </authorList>
    </citation>
    <scope>NUCLEOTIDE SEQUENCE [LARGE SCALE GENOMIC DNA]</scope>
    <source>
        <strain evidence="4">CR22</strain>
    </source>
</reference>
<feature type="transmembrane region" description="Helical" evidence="2">
    <location>
        <begin position="46"/>
        <end position="63"/>
    </location>
</feature>
<evidence type="ECO:0000313" key="4">
    <source>
        <dbReference type="Proteomes" id="UP000280197"/>
    </source>
</evidence>
<dbReference type="Proteomes" id="UP000280197">
    <property type="component" value="Chromosome"/>
</dbReference>
<dbReference type="AlphaFoldDB" id="A0A3Q9BZY6"/>
<keyword evidence="2" id="KW-0812">Transmembrane</keyword>
<feature type="region of interest" description="Disordered" evidence="1">
    <location>
        <begin position="202"/>
        <end position="223"/>
    </location>
</feature>
<evidence type="ECO:0000313" key="3">
    <source>
        <dbReference type="EMBL" id="AZP18414.1"/>
    </source>
</evidence>
<sequence length="288" mass="31199">MSGEIKEEAGQRTRTRRPVALAAGIGGYALAVIAGMYVLADAVGPALQIPLWIAHAVVLALLIRRLGAKESSAYAALFVVLTSASAVYVIGLARDDLALRQRGEKVTVTVVKEWRDPAEGRRGRDSHYALARQDGTRLPGPAMTTTSDRYDVGETLTVIEDPEAKLAPETPGQADPTAELLGAAALALAALGAIGWMTWRATRNGKEKPRSTSGPEARAAQEERLREALRTHPADRRGYIKLHPEDYPALTHRRAARIAWETGLRTEAAGNRGSWRFKETVVEQVPLD</sequence>
<feature type="transmembrane region" description="Helical" evidence="2">
    <location>
        <begin position="75"/>
        <end position="93"/>
    </location>
</feature>
<feature type="transmembrane region" description="Helical" evidence="2">
    <location>
        <begin position="180"/>
        <end position="199"/>
    </location>
</feature>
<gene>
    <name evidence="3" type="ORF">EJC51_21370</name>
</gene>
<name>A0A3Q9BZY6_9ACTN</name>
<feature type="transmembrane region" description="Helical" evidence="2">
    <location>
        <begin position="20"/>
        <end position="40"/>
    </location>
</feature>
<dbReference type="KEGG" id="saqu:EJC51_21370"/>
<evidence type="ECO:0000256" key="2">
    <source>
        <dbReference type="SAM" id="Phobius"/>
    </source>
</evidence>
<keyword evidence="2" id="KW-0472">Membrane</keyword>
<proteinExistence type="predicted"/>
<dbReference type="EMBL" id="CP034463">
    <property type="protein sequence ID" value="AZP18414.1"/>
    <property type="molecule type" value="Genomic_DNA"/>
</dbReference>
<dbReference type="RefSeq" id="WP_126272561.1">
    <property type="nucleotide sequence ID" value="NZ_CP034463.1"/>
</dbReference>